<evidence type="ECO:0000313" key="2">
    <source>
        <dbReference type="EMBL" id="AKH38444.1"/>
    </source>
</evidence>
<dbReference type="EMBL" id="CP011451">
    <property type="protein sequence ID" value="AKH38444.1"/>
    <property type="molecule type" value="Genomic_DNA"/>
</dbReference>
<dbReference type="EMBL" id="VNHT01000141">
    <property type="protein sequence ID" value="TYP69659.1"/>
    <property type="molecule type" value="Genomic_DNA"/>
</dbReference>
<gene>
    <name evidence="2" type="ORF">AAW31_12605</name>
    <name evidence="3" type="ORF">BCL69_11415</name>
</gene>
<accession>A0A0F7KHY5</accession>
<dbReference type="Proteomes" id="UP000324176">
    <property type="component" value="Unassembled WGS sequence"/>
</dbReference>
<sequence>METIEEQLLLLKDRVIAYKSELSICRINASALAYMISNLESENQNIKHENLVLKEKIESFYHANLYSHQCKHCGSVKLKKKLFV</sequence>
<dbReference type="PATRIC" id="fig|44574.3.peg.3061"/>
<keyword evidence="1" id="KW-0175">Coiled coil</keyword>
<evidence type="ECO:0000313" key="5">
    <source>
        <dbReference type="Proteomes" id="UP000324176"/>
    </source>
</evidence>
<reference evidence="4" key="1">
    <citation type="submission" date="2015-05" db="EMBL/GenBank/DDBJ databases">
        <title>Draft genome of Nitrosomonas communis strain Nm2.</title>
        <authorList>
            <person name="Kozlowski J.A."/>
            <person name="Kits K.D."/>
            <person name="Stein L.Y."/>
        </authorList>
    </citation>
    <scope>NUCLEOTIDE SEQUENCE [LARGE SCALE GENOMIC DNA]</scope>
    <source>
        <strain evidence="4">Nm2</strain>
    </source>
</reference>
<name>A0A0F7KHY5_9PROT</name>
<dbReference type="AlphaFoldDB" id="A0A0F7KHY5"/>
<dbReference type="Proteomes" id="UP000034156">
    <property type="component" value="Chromosome"/>
</dbReference>
<proteinExistence type="predicted"/>
<dbReference type="OrthoDB" id="8551143at2"/>
<dbReference type="KEGG" id="nco:AAW31_12605"/>
<evidence type="ECO:0000313" key="3">
    <source>
        <dbReference type="EMBL" id="TYP69659.1"/>
    </source>
</evidence>
<evidence type="ECO:0000313" key="4">
    <source>
        <dbReference type="Proteomes" id="UP000034156"/>
    </source>
</evidence>
<reference evidence="2 4" key="2">
    <citation type="journal article" date="2016" name="Genome Announc.">
        <title>Genome Sequence of Nitrosomonas communis Strain Nm2, a Mesophilic Ammonia-Oxidizing Bacterium Isolated from Mediterranean Soil.</title>
        <authorList>
            <person name="Kozlowski J.A."/>
            <person name="Kits K.D."/>
            <person name="Stein L.Y."/>
        </authorList>
    </citation>
    <scope>NUCLEOTIDE SEQUENCE [LARGE SCALE GENOMIC DNA]</scope>
    <source>
        <strain evidence="2 4">Nm2</strain>
    </source>
</reference>
<protein>
    <submittedName>
        <fullName evidence="2">Uncharacterized protein</fullName>
    </submittedName>
</protein>
<organism evidence="2 4">
    <name type="scientific">Nitrosomonas communis</name>
    <dbReference type="NCBI Taxonomy" id="44574"/>
    <lineage>
        <taxon>Bacteria</taxon>
        <taxon>Pseudomonadati</taxon>
        <taxon>Pseudomonadota</taxon>
        <taxon>Betaproteobacteria</taxon>
        <taxon>Nitrosomonadales</taxon>
        <taxon>Nitrosomonadaceae</taxon>
        <taxon>Nitrosomonas</taxon>
    </lineage>
</organism>
<evidence type="ECO:0000256" key="1">
    <source>
        <dbReference type="SAM" id="Coils"/>
    </source>
</evidence>
<dbReference type="RefSeq" id="WP_046850487.1">
    <property type="nucleotide sequence ID" value="NZ_CP011451.1"/>
</dbReference>
<keyword evidence="4" id="KW-1185">Reference proteome</keyword>
<reference evidence="3 5" key="3">
    <citation type="submission" date="2019-07" db="EMBL/GenBank/DDBJ databases">
        <title>Active sludge and wastewater microbial communities from Klosterneuburg, Austria.</title>
        <authorList>
            <person name="Wagner M."/>
        </authorList>
    </citation>
    <scope>NUCLEOTIDE SEQUENCE [LARGE SCALE GENOMIC DNA]</scope>
    <source>
        <strain evidence="3 5">Nm2</strain>
    </source>
</reference>
<feature type="coiled-coil region" evidence="1">
    <location>
        <begin position="1"/>
        <end position="56"/>
    </location>
</feature>